<keyword evidence="1" id="KW-1133">Transmembrane helix</keyword>
<dbReference type="InterPro" id="IPR029063">
    <property type="entry name" value="SAM-dependent_MTases_sf"/>
</dbReference>
<organism evidence="2 3">
    <name type="scientific">Sharpea porci</name>
    <dbReference type="NCBI Taxonomy" id="2652286"/>
    <lineage>
        <taxon>Bacteria</taxon>
        <taxon>Bacillati</taxon>
        <taxon>Bacillota</taxon>
        <taxon>Erysipelotrichia</taxon>
        <taxon>Erysipelotrichales</taxon>
        <taxon>Coprobacillaceae</taxon>
        <taxon>Sharpea</taxon>
    </lineage>
</organism>
<dbReference type="Proteomes" id="UP000442619">
    <property type="component" value="Unassembled WGS sequence"/>
</dbReference>
<keyword evidence="1" id="KW-0812">Transmembrane</keyword>
<dbReference type="SUPFAM" id="SSF53335">
    <property type="entry name" value="S-adenosyl-L-methionine-dependent methyltransferases"/>
    <property type="match status" value="1"/>
</dbReference>
<reference evidence="2 3" key="1">
    <citation type="submission" date="2019-08" db="EMBL/GenBank/DDBJ databases">
        <title>In-depth cultivation of the pig gut microbiome towards novel bacterial diversity and tailored functional studies.</title>
        <authorList>
            <person name="Wylensek D."/>
            <person name="Hitch T.C.A."/>
            <person name="Clavel T."/>
        </authorList>
    </citation>
    <scope>NUCLEOTIDE SEQUENCE [LARGE SCALE GENOMIC DNA]</scope>
    <source>
        <strain evidence="2 3">CA-Schmier-601-WT-3</strain>
    </source>
</reference>
<proteinExistence type="predicted"/>
<sequence length="365" mass="42729">MNNVMSLFVSLLALIGILLVMQIITVEIMARKALKTNNTGYFMIFNLPYSYNRSARMGFVYFFVYLLFFSEKVFSTEWFLYLLVFIAMGIVSDAVVQYLVLYYGKIRFKKYIVETEKLEDEVKAYFNQEEAASEDYERSMPTYNEIELTKKYLQPTDHLAFMSIDGGDYVKNFQTYPEVTFDVEPFFDQYQVEQNLSGLPIKVTGLTQEKGLPFKDNHIDLFANEYSTYDKNEVVRVLKPGGIFVLNQNGSENLKEFLNMYMPLALRSQWNVETAKQSLINVGFTILEAYEDYGYLHFRSLSQLDTYLKKVVPELTKEREKFVTFYTQALRDIKNQGFYSLSTYRFIIIAKLTGSYQEIAQEHQL</sequence>
<gene>
    <name evidence="2" type="ORF">FYJ79_04955</name>
</gene>
<dbReference type="EMBL" id="VUNM01000007">
    <property type="protein sequence ID" value="MST88930.1"/>
    <property type="molecule type" value="Genomic_DNA"/>
</dbReference>
<evidence type="ECO:0000313" key="3">
    <source>
        <dbReference type="Proteomes" id="UP000442619"/>
    </source>
</evidence>
<protein>
    <recommendedName>
        <fullName evidence="4">Methyltransferase type 11 domain-containing protein</fullName>
    </recommendedName>
</protein>
<dbReference type="InterPro" id="IPR052939">
    <property type="entry name" value="23S_rRNA_MeTrnsfrase_RlmA"/>
</dbReference>
<dbReference type="PANTHER" id="PTHR43460:SF1">
    <property type="entry name" value="METHYLTRANSFERASE TYPE 11 DOMAIN-CONTAINING PROTEIN"/>
    <property type="match status" value="1"/>
</dbReference>
<evidence type="ECO:0008006" key="4">
    <source>
        <dbReference type="Google" id="ProtNLM"/>
    </source>
</evidence>
<accession>A0A844FU66</accession>
<dbReference type="RefSeq" id="WP_154515065.1">
    <property type="nucleotide sequence ID" value="NZ_VUNM01000007.1"/>
</dbReference>
<feature type="transmembrane region" description="Helical" evidence="1">
    <location>
        <begin position="6"/>
        <end position="30"/>
    </location>
</feature>
<name>A0A844FU66_9FIRM</name>
<evidence type="ECO:0000313" key="2">
    <source>
        <dbReference type="EMBL" id="MST88930.1"/>
    </source>
</evidence>
<comment type="caution">
    <text evidence="2">The sequence shown here is derived from an EMBL/GenBank/DDBJ whole genome shotgun (WGS) entry which is preliminary data.</text>
</comment>
<evidence type="ECO:0000256" key="1">
    <source>
        <dbReference type="SAM" id="Phobius"/>
    </source>
</evidence>
<feature type="transmembrane region" description="Helical" evidence="1">
    <location>
        <begin position="51"/>
        <end position="68"/>
    </location>
</feature>
<dbReference type="Gene3D" id="3.40.50.150">
    <property type="entry name" value="Vaccinia Virus protein VP39"/>
    <property type="match status" value="1"/>
</dbReference>
<keyword evidence="1" id="KW-0472">Membrane</keyword>
<dbReference type="PANTHER" id="PTHR43460">
    <property type="entry name" value="METHYLTRANSFERASE"/>
    <property type="match status" value="1"/>
</dbReference>
<keyword evidence="3" id="KW-1185">Reference proteome</keyword>
<feature type="transmembrane region" description="Helical" evidence="1">
    <location>
        <begin position="80"/>
        <end position="101"/>
    </location>
</feature>
<dbReference type="AlphaFoldDB" id="A0A844FU66"/>